<keyword evidence="6" id="KW-0539">Nucleus</keyword>
<evidence type="ECO:0000313" key="11">
    <source>
        <dbReference type="Proteomes" id="UP000317650"/>
    </source>
</evidence>
<gene>
    <name evidence="10" type="ORF">C4D60_Mb03t05810</name>
</gene>
<dbReference type="SMART" id="SM00380">
    <property type="entry name" value="AP2"/>
    <property type="match status" value="1"/>
</dbReference>
<feature type="domain" description="AP2/ERF" evidence="9">
    <location>
        <begin position="57"/>
        <end position="114"/>
    </location>
</feature>
<evidence type="ECO:0000313" key="10">
    <source>
        <dbReference type="EMBL" id="THU57655.1"/>
    </source>
</evidence>
<name>A0A4S8J857_MUSBA</name>
<keyword evidence="4" id="KW-0010">Activator</keyword>
<dbReference type="InterPro" id="IPR036955">
    <property type="entry name" value="AP2/ERF_dom_sf"/>
</dbReference>
<evidence type="ECO:0000256" key="6">
    <source>
        <dbReference type="ARBA" id="ARBA00023242"/>
    </source>
</evidence>
<reference evidence="10 11" key="1">
    <citation type="journal article" date="2019" name="Nat. Plants">
        <title>Genome sequencing of Musa balbisiana reveals subgenome evolution and function divergence in polyploid bananas.</title>
        <authorList>
            <person name="Yao X."/>
        </authorList>
    </citation>
    <scope>NUCLEOTIDE SEQUENCE [LARGE SCALE GENOMIC DNA]</scope>
    <source>
        <strain evidence="11">cv. DH-PKW</strain>
        <tissue evidence="10">Leaves</tissue>
    </source>
</reference>
<dbReference type="GO" id="GO:0003700">
    <property type="term" value="F:DNA-binding transcription factor activity"/>
    <property type="evidence" value="ECO:0007669"/>
    <property type="project" value="InterPro"/>
</dbReference>
<dbReference type="Proteomes" id="UP000317650">
    <property type="component" value="Chromosome 3"/>
</dbReference>
<keyword evidence="2" id="KW-0805">Transcription regulation</keyword>
<comment type="similarity">
    <text evidence="7">Belongs to the AP2/ERF transcription factor family. ERF subfamily.</text>
</comment>
<dbReference type="Pfam" id="PF00847">
    <property type="entry name" value="AP2"/>
    <property type="match status" value="1"/>
</dbReference>
<dbReference type="PROSITE" id="PS51032">
    <property type="entry name" value="AP2_ERF"/>
    <property type="match status" value="1"/>
</dbReference>
<dbReference type="InterPro" id="IPR016177">
    <property type="entry name" value="DNA-bd_dom_sf"/>
</dbReference>
<protein>
    <recommendedName>
        <fullName evidence="9">AP2/ERF domain-containing protein</fullName>
    </recommendedName>
</protein>
<dbReference type="AlphaFoldDB" id="A0A4S8J857"/>
<keyword evidence="11" id="KW-1185">Reference proteome</keyword>
<evidence type="ECO:0000256" key="1">
    <source>
        <dbReference type="ARBA" id="ARBA00004123"/>
    </source>
</evidence>
<proteinExistence type="inferred from homology"/>
<dbReference type="EMBL" id="PYDT01000006">
    <property type="protein sequence ID" value="THU57655.1"/>
    <property type="molecule type" value="Genomic_DNA"/>
</dbReference>
<comment type="caution">
    <text evidence="10">The sequence shown here is derived from an EMBL/GenBank/DDBJ whole genome shotgun (WGS) entry which is preliminary data.</text>
</comment>
<evidence type="ECO:0000256" key="2">
    <source>
        <dbReference type="ARBA" id="ARBA00023015"/>
    </source>
</evidence>
<dbReference type="CDD" id="cd00018">
    <property type="entry name" value="AP2"/>
    <property type="match status" value="1"/>
</dbReference>
<sequence length="263" mass="29270">MEKVHAHIASQSTTPVVPTPPREARLRFPHHALRCYDVGEETMEREERGAAAGEERRYKGVRRRKWGKWVSEIRLPNSRDRIWLGSYDSPEKAARAFDAAAVCLRGPRARLNFPDSPPPCATQPLSPQQIQAAAARHAATPPSQPRLAPTAGEAGSGEALDWSFMDPQQAAASEEGTEFPAAMDDYMYDFFSPAPPADVEGNRRQIRLSCLRNTADGHWQEQKGLLRADSSAEFENTWSESCCLHGDMPIVCWCSIARKLDDV</sequence>
<dbReference type="InterPro" id="IPR001471">
    <property type="entry name" value="AP2/ERF_dom"/>
</dbReference>
<evidence type="ECO:0000256" key="8">
    <source>
        <dbReference type="SAM" id="MobiDB-lite"/>
    </source>
</evidence>
<dbReference type="GO" id="GO:0003677">
    <property type="term" value="F:DNA binding"/>
    <property type="evidence" value="ECO:0007669"/>
    <property type="project" value="UniProtKB-KW"/>
</dbReference>
<dbReference type="GO" id="GO:0005634">
    <property type="term" value="C:nucleus"/>
    <property type="evidence" value="ECO:0007669"/>
    <property type="project" value="UniProtKB-SubCell"/>
</dbReference>
<accession>A0A4S8J857</accession>
<dbReference type="FunFam" id="3.30.730.10:FF:000001">
    <property type="entry name" value="Ethylene-responsive transcription factor 2"/>
    <property type="match status" value="1"/>
</dbReference>
<feature type="region of interest" description="Disordered" evidence="8">
    <location>
        <begin position="120"/>
        <end position="158"/>
    </location>
</feature>
<dbReference type="PRINTS" id="PR00367">
    <property type="entry name" value="ETHRSPELEMNT"/>
</dbReference>
<evidence type="ECO:0000256" key="4">
    <source>
        <dbReference type="ARBA" id="ARBA00023159"/>
    </source>
</evidence>
<dbReference type="PANTHER" id="PTHR31985:SF215">
    <property type="entry name" value="OS02G0781300 PROTEIN"/>
    <property type="match status" value="1"/>
</dbReference>
<dbReference type="Gene3D" id="3.30.730.10">
    <property type="entry name" value="AP2/ERF domain"/>
    <property type="match status" value="1"/>
</dbReference>
<dbReference type="SUPFAM" id="SSF54171">
    <property type="entry name" value="DNA-binding domain"/>
    <property type="match status" value="1"/>
</dbReference>
<comment type="subcellular location">
    <subcellularLocation>
        <location evidence="1">Nucleus</location>
    </subcellularLocation>
</comment>
<evidence type="ECO:0000256" key="7">
    <source>
        <dbReference type="ARBA" id="ARBA00024343"/>
    </source>
</evidence>
<organism evidence="10 11">
    <name type="scientific">Musa balbisiana</name>
    <name type="common">Banana</name>
    <dbReference type="NCBI Taxonomy" id="52838"/>
    <lineage>
        <taxon>Eukaryota</taxon>
        <taxon>Viridiplantae</taxon>
        <taxon>Streptophyta</taxon>
        <taxon>Embryophyta</taxon>
        <taxon>Tracheophyta</taxon>
        <taxon>Spermatophyta</taxon>
        <taxon>Magnoliopsida</taxon>
        <taxon>Liliopsida</taxon>
        <taxon>Zingiberales</taxon>
        <taxon>Musaceae</taxon>
        <taxon>Musa</taxon>
    </lineage>
</organism>
<feature type="region of interest" description="Disordered" evidence="8">
    <location>
        <begin position="1"/>
        <end position="22"/>
    </location>
</feature>
<evidence type="ECO:0000256" key="5">
    <source>
        <dbReference type="ARBA" id="ARBA00023163"/>
    </source>
</evidence>
<dbReference type="InterPro" id="IPR051032">
    <property type="entry name" value="AP2/ERF_TF_ERF_subfamily"/>
</dbReference>
<keyword evidence="5" id="KW-0804">Transcription</keyword>
<evidence type="ECO:0000256" key="3">
    <source>
        <dbReference type="ARBA" id="ARBA00023125"/>
    </source>
</evidence>
<keyword evidence="3" id="KW-0238">DNA-binding</keyword>
<dbReference type="PANTHER" id="PTHR31985">
    <property type="entry name" value="ETHYLENE-RESPONSIVE TRANSCRIPTION FACTOR ERF042-RELATED"/>
    <property type="match status" value="1"/>
</dbReference>
<evidence type="ECO:0000259" key="9">
    <source>
        <dbReference type="PROSITE" id="PS51032"/>
    </source>
</evidence>